<keyword evidence="2 8" id="KW-0645">Protease</keyword>
<comment type="caution">
    <text evidence="9">The sequence shown here is derived from an EMBL/GenBank/DDBJ whole genome shotgun (WGS) entry which is preliminary data.</text>
</comment>
<sequence>MRDLKLALPRLTPDRAISSFFRMCNRYQNKTMAAEVASYFAVEPQRVMQFNVGTDVYPNYPGMVIRVEEGVRSLRAMNWGFPVRLKAMKPTSKPKPVNNARDDKLLSYMWRSSFEKRRCLIPLTAWAEAEGEKGSMTCTWYSLPGIELFAVAGIWRPTDEWGDCYSMVMVDGCPQMAEVHDRMPVILTPQTWSQWTEGTPDEAMQLVKTCQDELAVERSPERWGRAATAPMAGPLI</sequence>
<dbReference type="EC" id="3.4.-.-" evidence="8"/>
<dbReference type="Proteomes" id="UP001361239">
    <property type="component" value="Unassembled WGS sequence"/>
</dbReference>
<keyword evidence="7" id="KW-0456">Lyase</keyword>
<keyword evidence="3" id="KW-0227">DNA damage</keyword>
<evidence type="ECO:0000256" key="4">
    <source>
        <dbReference type="ARBA" id="ARBA00022801"/>
    </source>
</evidence>
<evidence type="ECO:0000256" key="2">
    <source>
        <dbReference type="ARBA" id="ARBA00022670"/>
    </source>
</evidence>
<evidence type="ECO:0000313" key="10">
    <source>
        <dbReference type="Proteomes" id="UP001361239"/>
    </source>
</evidence>
<keyword evidence="4 8" id="KW-0378">Hydrolase</keyword>
<name>A0ABU8RWZ0_9SPHN</name>
<evidence type="ECO:0000256" key="6">
    <source>
        <dbReference type="ARBA" id="ARBA00023125"/>
    </source>
</evidence>
<evidence type="ECO:0000256" key="3">
    <source>
        <dbReference type="ARBA" id="ARBA00022763"/>
    </source>
</evidence>
<evidence type="ECO:0000313" key="9">
    <source>
        <dbReference type="EMBL" id="MEJ5977605.1"/>
    </source>
</evidence>
<dbReference type="RefSeq" id="WP_339587537.1">
    <property type="nucleotide sequence ID" value="NZ_JBBHJZ010000002.1"/>
</dbReference>
<gene>
    <name evidence="9" type="ORF">WG901_13230</name>
</gene>
<evidence type="ECO:0000256" key="8">
    <source>
        <dbReference type="RuleBase" id="RU364100"/>
    </source>
</evidence>
<dbReference type="Gene3D" id="3.90.1680.10">
    <property type="entry name" value="SOS response associated peptidase-like"/>
    <property type="match status" value="1"/>
</dbReference>
<evidence type="ECO:0000256" key="5">
    <source>
        <dbReference type="ARBA" id="ARBA00023124"/>
    </source>
</evidence>
<accession>A0ABU8RWZ0</accession>
<dbReference type="EMBL" id="JBBHJZ010000002">
    <property type="protein sequence ID" value="MEJ5977605.1"/>
    <property type="molecule type" value="Genomic_DNA"/>
</dbReference>
<evidence type="ECO:0000256" key="1">
    <source>
        <dbReference type="ARBA" id="ARBA00008136"/>
    </source>
</evidence>
<reference evidence="9 10" key="1">
    <citation type="submission" date="2024-03" db="EMBL/GenBank/DDBJ databases">
        <authorList>
            <person name="Jo J.-H."/>
        </authorList>
    </citation>
    <scope>NUCLEOTIDE SEQUENCE [LARGE SCALE GENOMIC DNA]</scope>
    <source>
        <strain evidence="9 10">PS1R-30</strain>
    </source>
</reference>
<dbReference type="PANTHER" id="PTHR13604:SF0">
    <property type="entry name" value="ABASIC SITE PROCESSING PROTEIN HMCES"/>
    <property type="match status" value="1"/>
</dbReference>
<dbReference type="SUPFAM" id="SSF143081">
    <property type="entry name" value="BB1717-like"/>
    <property type="match status" value="1"/>
</dbReference>
<protein>
    <recommendedName>
        <fullName evidence="8">Abasic site processing protein</fullName>
        <ecNumber evidence="8">3.4.-.-</ecNumber>
    </recommendedName>
</protein>
<dbReference type="InterPro" id="IPR003738">
    <property type="entry name" value="SRAP"/>
</dbReference>
<keyword evidence="5" id="KW-0190">Covalent protein-DNA linkage</keyword>
<dbReference type="PANTHER" id="PTHR13604">
    <property type="entry name" value="DC12-RELATED"/>
    <property type="match status" value="1"/>
</dbReference>
<dbReference type="Pfam" id="PF02586">
    <property type="entry name" value="SRAP"/>
    <property type="match status" value="1"/>
</dbReference>
<organism evidence="9 10">
    <name type="scientific">Novosphingobium anseongense</name>
    <dbReference type="NCBI Taxonomy" id="3133436"/>
    <lineage>
        <taxon>Bacteria</taxon>
        <taxon>Pseudomonadati</taxon>
        <taxon>Pseudomonadota</taxon>
        <taxon>Alphaproteobacteria</taxon>
        <taxon>Sphingomonadales</taxon>
        <taxon>Sphingomonadaceae</taxon>
        <taxon>Novosphingobium</taxon>
    </lineage>
</organism>
<dbReference type="InterPro" id="IPR036590">
    <property type="entry name" value="SRAP-like"/>
</dbReference>
<proteinExistence type="inferred from homology"/>
<comment type="similarity">
    <text evidence="1 8">Belongs to the SOS response-associated peptidase family.</text>
</comment>
<evidence type="ECO:0000256" key="7">
    <source>
        <dbReference type="ARBA" id="ARBA00023239"/>
    </source>
</evidence>
<keyword evidence="10" id="KW-1185">Reference proteome</keyword>
<keyword evidence="6" id="KW-0238">DNA-binding</keyword>